<dbReference type="Pfam" id="PF02558">
    <property type="entry name" value="ApbA"/>
    <property type="match status" value="1"/>
</dbReference>
<evidence type="ECO:0000256" key="4">
    <source>
        <dbReference type="ARBA" id="ARBA00019465"/>
    </source>
</evidence>
<evidence type="ECO:0000313" key="13">
    <source>
        <dbReference type="EMBL" id="APW38773.1"/>
    </source>
</evidence>
<dbReference type="GO" id="GO:0005737">
    <property type="term" value="C:cytoplasm"/>
    <property type="evidence" value="ECO:0007669"/>
    <property type="project" value="TreeGrafter"/>
</dbReference>
<dbReference type="Gene3D" id="1.10.1040.10">
    <property type="entry name" value="N-(1-d-carboxylethyl)-l-norvaline Dehydrogenase, domain 2"/>
    <property type="match status" value="1"/>
</dbReference>
<dbReference type="InterPro" id="IPR013328">
    <property type="entry name" value="6PGD_dom2"/>
</dbReference>
<dbReference type="InterPro" id="IPR003710">
    <property type="entry name" value="ApbA"/>
</dbReference>
<evidence type="ECO:0000256" key="10">
    <source>
        <dbReference type="RuleBase" id="RU362068"/>
    </source>
</evidence>
<evidence type="ECO:0000256" key="2">
    <source>
        <dbReference type="ARBA" id="ARBA00007870"/>
    </source>
</evidence>
<reference evidence="13 14" key="1">
    <citation type="submission" date="2017-01" db="EMBL/GenBank/DDBJ databases">
        <authorList>
            <person name="Mah S.A."/>
            <person name="Swanson W.J."/>
            <person name="Moy G.W."/>
            <person name="Vacquier V.D."/>
        </authorList>
    </citation>
    <scope>NUCLEOTIDE SEQUENCE [LARGE SCALE GENOMIC DNA]</scope>
    <source>
        <strain evidence="13 14">DCY110</strain>
    </source>
</reference>
<keyword evidence="5 10" id="KW-0566">Pantothenate biosynthesis</keyword>
<evidence type="ECO:0000259" key="11">
    <source>
        <dbReference type="Pfam" id="PF02558"/>
    </source>
</evidence>
<feature type="domain" description="Ketopantoate reductase C-terminal" evidence="12">
    <location>
        <begin position="180"/>
        <end position="302"/>
    </location>
</feature>
<evidence type="ECO:0000256" key="1">
    <source>
        <dbReference type="ARBA" id="ARBA00004994"/>
    </source>
</evidence>
<dbReference type="RefSeq" id="WP_076200658.1">
    <property type="nucleotide sequence ID" value="NZ_CP019236.1"/>
</dbReference>
<dbReference type="EC" id="1.1.1.169" evidence="3 10"/>
<evidence type="ECO:0000256" key="9">
    <source>
        <dbReference type="ARBA" id="ARBA00048793"/>
    </source>
</evidence>
<comment type="pathway">
    <text evidence="1 10">Cofactor biosynthesis; (R)-pantothenate biosynthesis; (R)-pantoate from 3-methyl-2-oxobutanoate: step 2/2.</text>
</comment>
<comment type="similarity">
    <text evidence="2 10">Belongs to the ketopantoate reductase family.</text>
</comment>
<evidence type="ECO:0000313" key="14">
    <source>
        <dbReference type="Proteomes" id="UP000186609"/>
    </source>
</evidence>
<keyword evidence="14" id="KW-1185">Reference proteome</keyword>
<dbReference type="OrthoDB" id="8555723at2"/>
<dbReference type="SUPFAM" id="SSF48179">
    <property type="entry name" value="6-phosphogluconate dehydrogenase C-terminal domain-like"/>
    <property type="match status" value="1"/>
</dbReference>
<evidence type="ECO:0000256" key="3">
    <source>
        <dbReference type="ARBA" id="ARBA00013014"/>
    </source>
</evidence>
<dbReference type="InterPro" id="IPR050838">
    <property type="entry name" value="Ketopantoate_reductase"/>
</dbReference>
<dbReference type="NCBIfam" id="TIGR00745">
    <property type="entry name" value="apbA_panE"/>
    <property type="match status" value="1"/>
</dbReference>
<comment type="function">
    <text evidence="10">Catalyzes the NADPH-dependent reduction of ketopantoate into pantoic acid.</text>
</comment>
<feature type="domain" description="Ketopantoate reductase N-terminal" evidence="11">
    <location>
        <begin position="3"/>
        <end position="150"/>
    </location>
</feature>
<keyword evidence="6 10" id="KW-0521">NADP</keyword>
<evidence type="ECO:0000256" key="5">
    <source>
        <dbReference type="ARBA" id="ARBA00022655"/>
    </source>
</evidence>
<dbReference type="InterPro" id="IPR008927">
    <property type="entry name" value="6-PGluconate_DH-like_C_sf"/>
</dbReference>
<dbReference type="KEGG" id="rhy:RD110_17470"/>
<protein>
    <recommendedName>
        <fullName evidence="4 10">2-dehydropantoate 2-reductase</fullName>
        <ecNumber evidence="3 10">1.1.1.169</ecNumber>
    </recommendedName>
    <alternativeName>
        <fullName evidence="8 10">Ketopantoate reductase</fullName>
    </alternativeName>
</protein>
<dbReference type="InterPro" id="IPR013752">
    <property type="entry name" value="KPA_reductase"/>
</dbReference>
<keyword evidence="7 10" id="KW-0560">Oxidoreductase</keyword>
<dbReference type="GO" id="GO:0015940">
    <property type="term" value="P:pantothenate biosynthetic process"/>
    <property type="evidence" value="ECO:0007669"/>
    <property type="project" value="UniProtKB-UniPathway"/>
</dbReference>
<dbReference type="EMBL" id="CP019236">
    <property type="protein sequence ID" value="APW38773.1"/>
    <property type="molecule type" value="Genomic_DNA"/>
</dbReference>
<dbReference type="STRING" id="1842727.RD110_17470"/>
<dbReference type="InterPro" id="IPR013332">
    <property type="entry name" value="KPR_N"/>
</dbReference>
<dbReference type="Proteomes" id="UP000186609">
    <property type="component" value="Chromosome"/>
</dbReference>
<dbReference type="UniPathway" id="UPA00028">
    <property type="reaction ID" value="UER00004"/>
</dbReference>
<dbReference type="FunFam" id="1.10.1040.10:FF:000017">
    <property type="entry name" value="2-dehydropantoate 2-reductase"/>
    <property type="match status" value="1"/>
</dbReference>
<dbReference type="GO" id="GO:0050661">
    <property type="term" value="F:NADP binding"/>
    <property type="evidence" value="ECO:0007669"/>
    <property type="project" value="TreeGrafter"/>
</dbReference>
<dbReference type="AlphaFoldDB" id="A0A1P8JYD9"/>
<name>A0A1P8JYD9_9BURK</name>
<dbReference type="GO" id="GO:0008677">
    <property type="term" value="F:2-dehydropantoate 2-reductase activity"/>
    <property type="evidence" value="ECO:0007669"/>
    <property type="project" value="UniProtKB-EC"/>
</dbReference>
<evidence type="ECO:0000256" key="8">
    <source>
        <dbReference type="ARBA" id="ARBA00032024"/>
    </source>
</evidence>
<comment type="catalytic activity">
    <reaction evidence="9 10">
        <text>(R)-pantoate + NADP(+) = 2-dehydropantoate + NADPH + H(+)</text>
        <dbReference type="Rhea" id="RHEA:16233"/>
        <dbReference type="ChEBI" id="CHEBI:11561"/>
        <dbReference type="ChEBI" id="CHEBI:15378"/>
        <dbReference type="ChEBI" id="CHEBI:15980"/>
        <dbReference type="ChEBI" id="CHEBI:57783"/>
        <dbReference type="ChEBI" id="CHEBI:58349"/>
        <dbReference type="EC" id="1.1.1.169"/>
    </reaction>
</comment>
<evidence type="ECO:0000256" key="6">
    <source>
        <dbReference type="ARBA" id="ARBA00022857"/>
    </source>
</evidence>
<accession>A0A1P8JYD9</accession>
<proteinExistence type="inferred from homology"/>
<organism evidence="13 14">
    <name type="scientific">Rhodoferax koreensis</name>
    <dbReference type="NCBI Taxonomy" id="1842727"/>
    <lineage>
        <taxon>Bacteria</taxon>
        <taxon>Pseudomonadati</taxon>
        <taxon>Pseudomonadota</taxon>
        <taxon>Betaproteobacteria</taxon>
        <taxon>Burkholderiales</taxon>
        <taxon>Comamonadaceae</taxon>
        <taxon>Rhodoferax</taxon>
    </lineage>
</organism>
<dbReference type="PANTHER" id="PTHR43765:SF2">
    <property type="entry name" value="2-DEHYDROPANTOATE 2-REDUCTASE"/>
    <property type="match status" value="1"/>
</dbReference>
<sequence>MKIAILGAGAMGSLFGGLLAESGQDVTLLDINDAHLQAIRATGLRLETDSGNRLVSGLSACRPEQASIQPDLLLVFTKSLSTAAALAGTAGLIGPRTLLLTLQNGLGNVEAVSRFVAREQVLIGMTTWPADLVGPGHVHSHGLGVIRIMAADQREREDVKQVAAILSAAGLCCTADQAVWKAIWEKVAFNAALNTLCAVTGCTVDQLGAAPEGMALASAIIGEVVAVAQAEGIDADAAHCRETVAHAIAHHVGHEPSMLQDVLAGRATEVGAINGAVVEKGRHHRVATPHTQTLLMLVRLMEAKAQATRV</sequence>
<dbReference type="SUPFAM" id="SSF51735">
    <property type="entry name" value="NAD(P)-binding Rossmann-fold domains"/>
    <property type="match status" value="1"/>
</dbReference>
<dbReference type="Pfam" id="PF08546">
    <property type="entry name" value="ApbA_C"/>
    <property type="match status" value="1"/>
</dbReference>
<evidence type="ECO:0000256" key="7">
    <source>
        <dbReference type="ARBA" id="ARBA00023002"/>
    </source>
</evidence>
<dbReference type="PANTHER" id="PTHR43765">
    <property type="entry name" value="2-DEHYDROPANTOATE 2-REDUCTASE-RELATED"/>
    <property type="match status" value="1"/>
</dbReference>
<gene>
    <name evidence="13" type="ORF">RD110_17470</name>
</gene>
<evidence type="ECO:0000259" key="12">
    <source>
        <dbReference type="Pfam" id="PF08546"/>
    </source>
</evidence>
<dbReference type="InterPro" id="IPR036291">
    <property type="entry name" value="NAD(P)-bd_dom_sf"/>
</dbReference>
<dbReference type="Gene3D" id="3.40.50.720">
    <property type="entry name" value="NAD(P)-binding Rossmann-like Domain"/>
    <property type="match status" value="1"/>
</dbReference>